<gene>
    <name evidence="5" type="ORF">SAMEA2297795_02279</name>
    <name evidence="4" type="ORF">SAMEA2297796_02088</name>
</gene>
<dbReference type="Proteomes" id="UP000095412">
    <property type="component" value="Unassembled WGS sequence"/>
</dbReference>
<protein>
    <submittedName>
        <fullName evidence="5">Truncated transposase</fullName>
    </submittedName>
</protein>
<reference evidence="5 7" key="1">
    <citation type="submission" date="2016-09" db="EMBL/GenBank/DDBJ databases">
        <authorList>
            <consortium name="Pathogen Informatics"/>
        </authorList>
    </citation>
    <scope>NUCLEOTIDE SEQUENCE [LARGE SCALE GENOMIC DNA]</scope>
    <source>
        <strain evidence="5 7">82B</strain>
    </source>
</reference>
<dbReference type="Gene3D" id="3.30.420.10">
    <property type="entry name" value="Ribonuclease H-like superfamily/Ribonuclease H"/>
    <property type="match status" value="1"/>
</dbReference>
<dbReference type="InterPro" id="IPR036397">
    <property type="entry name" value="RNaseH_sf"/>
</dbReference>
<dbReference type="InterPro" id="IPR001598">
    <property type="entry name" value="Transposase_IS30_CS"/>
</dbReference>
<dbReference type="PROSITE" id="PS01043">
    <property type="entry name" value="TRANSPOSASE_IS30"/>
    <property type="match status" value="1"/>
</dbReference>
<dbReference type="InterPro" id="IPR001584">
    <property type="entry name" value="Integrase_cat-core"/>
</dbReference>
<dbReference type="Proteomes" id="UP000095768">
    <property type="component" value="Unassembled WGS sequence"/>
</dbReference>
<dbReference type="NCBIfam" id="NF033563">
    <property type="entry name" value="transpos_IS30"/>
    <property type="match status" value="1"/>
</dbReference>
<evidence type="ECO:0000259" key="3">
    <source>
        <dbReference type="PROSITE" id="PS50994"/>
    </source>
</evidence>
<dbReference type="SUPFAM" id="SSF53098">
    <property type="entry name" value="Ribonuclease H-like"/>
    <property type="match status" value="1"/>
</dbReference>
<dbReference type="InterPro" id="IPR051917">
    <property type="entry name" value="Transposase-Integrase"/>
</dbReference>
<name>A0A1D4PZA7_9STAP</name>
<accession>A0A1D4PZA7</accession>
<dbReference type="GO" id="GO:0003677">
    <property type="term" value="F:DNA binding"/>
    <property type="evidence" value="ECO:0007669"/>
    <property type="project" value="InterPro"/>
</dbReference>
<dbReference type="RefSeq" id="WP_245167171.1">
    <property type="nucleotide sequence ID" value="NZ_FMPG01000013.1"/>
</dbReference>
<dbReference type="GO" id="GO:0004803">
    <property type="term" value="F:transposase activity"/>
    <property type="evidence" value="ECO:0007669"/>
    <property type="project" value="InterPro"/>
</dbReference>
<dbReference type="EMBL" id="FMPG01000013">
    <property type="protein sequence ID" value="SCT33880.1"/>
    <property type="molecule type" value="Genomic_DNA"/>
</dbReference>
<evidence type="ECO:0000313" key="5">
    <source>
        <dbReference type="EMBL" id="SCT33880.1"/>
    </source>
</evidence>
<evidence type="ECO:0000256" key="2">
    <source>
        <dbReference type="ARBA" id="ARBA00006363"/>
    </source>
</evidence>
<dbReference type="GO" id="GO:0006313">
    <property type="term" value="P:DNA transposition"/>
    <property type="evidence" value="ECO:0007669"/>
    <property type="project" value="InterPro"/>
</dbReference>
<evidence type="ECO:0000313" key="7">
    <source>
        <dbReference type="Proteomes" id="UP000095768"/>
    </source>
</evidence>
<feature type="domain" description="Integrase catalytic" evidence="3">
    <location>
        <begin position="1"/>
        <end position="143"/>
    </location>
</feature>
<organism evidence="5 7">
    <name type="scientific">Staphylococcus caeli</name>
    <dbReference type="NCBI Taxonomy" id="2201815"/>
    <lineage>
        <taxon>Bacteria</taxon>
        <taxon>Bacillati</taxon>
        <taxon>Bacillota</taxon>
        <taxon>Bacilli</taxon>
        <taxon>Bacillales</taxon>
        <taxon>Staphylococcaceae</taxon>
        <taxon>Staphylococcus</taxon>
    </lineage>
</organism>
<dbReference type="GO" id="GO:0015074">
    <property type="term" value="P:DNA integration"/>
    <property type="evidence" value="ECO:0007669"/>
    <property type="project" value="InterPro"/>
</dbReference>
<keyword evidence="6" id="KW-1185">Reference proteome</keyword>
<dbReference type="PANTHER" id="PTHR10948:SF23">
    <property type="entry name" value="TRANSPOSASE INSI FOR INSERTION SEQUENCE ELEMENT IS30A-RELATED"/>
    <property type="match status" value="1"/>
</dbReference>
<dbReference type="InterPro" id="IPR053392">
    <property type="entry name" value="Transposase_IS30-like"/>
</dbReference>
<dbReference type="EMBL" id="FMPI01000017">
    <property type="protein sequence ID" value="SCT28246.1"/>
    <property type="molecule type" value="Genomic_DNA"/>
</dbReference>
<proteinExistence type="inferred from homology"/>
<dbReference type="InterPro" id="IPR012337">
    <property type="entry name" value="RNaseH-like_sf"/>
</dbReference>
<evidence type="ECO:0000313" key="4">
    <source>
        <dbReference type="EMBL" id="SCT28246.1"/>
    </source>
</evidence>
<dbReference type="PROSITE" id="PS50994">
    <property type="entry name" value="INTEGRASE"/>
    <property type="match status" value="1"/>
</dbReference>
<comment type="function">
    <text evidence="1">Required for the transposition of the insertion element.</text>
</comment>
<sequence length="153" mass="17808">MDTIWGRRPSTSCLVTIIERKTRYLYAVKLRTRKSKDVCGAIIKILKDMSPKSITMDRGKEFSMFMLLEEELCCDVYFSDLGCPYQRGSIENVNGLLRQYFPKGTDFAYITNKQLAQAIKEINERPRMIFEYVSSQDMLATERQSFLDSQTKL</sequence>
<dbReference type="GO" id="GO:0005829">
    <property type="term" value="C:cytosol"/>
    <property type="evidence" value="ECO:0007669"/>
    <property type="project" value="TreeGrafter"/>
</dbReference>
<evidence type="ECO:0000256" key="1">
    <source>
        <dbReference type="ARBA" id="ARBA00002190"/>
    </source>
</evidence>
<dbReference type="AlphaFoldDB" id="A0A1D4PZA7"/>
<comment type="similarity">
    <text evidence="2">Belongs to the transposase IS30 family.</text>
</comment>
<dbReference type="PANTHER" id="PTHR10948">
    <property type="entry name" value="TRANSPOSASE"/>
    <property type="match status" value="1"/>
</dbReference>
<evidence type="ECO:0000313" key="6">
    <source>
        <dbReference type="Proteomes" id="UP000095412"/>
    </source>
</evidence>
<reference evidence="4 6" key="2">
    <citation type="submission" date="2016-09" db="EMBL/GenBank/DDBJ databases">
        <authorList>
            <consortium name="Pathogen Informatics"/>
            <person name="Sun Q."/>
            <person name="Inoue M."/>
        </authorList>
    </citation>
    <scope>NUCLEOTIDE SEQUENCE [LARGE SCALE GENOMIC DNA]</scope>
    <source>
        <strain evidence="4 6">82C</strain>
    </source>
</reference>